<name>A0A8S1STZ7_PAROT</name>
<reference evidence="2" key="1">
    <citation type="submission" date="2021-01" db="EMBL/GenBank/DDBJ databases">
        <authorList>
            <consortium name="Genoscope - CEA"/>
            <person name="William W."/>
        </authorList>
    </citation>
    <scope>NUCLEOTIDE SEQUENCE</scope>
</reference>
<dbReference type="OMA" id="KMVERYH"/>
<dbReference type="OrthoDB" id="308383at2759"/>
<dbReference type="AlphaFoldDB" id="A0A8S1STZ7"/>
<protein>
    <submittedName>
        <fullName evidence="2">Uncharacterized protein</fullName>
    </submittedName>
</protein>
<feature type="compositionally biased region" description="Basic and acidic residues" evidence="1">
    <location>
        <begin position="137"/>
        <end position="146"/>
    </location>
</feature>
<feature type="compositionally biased region" description="Basic and acidic residues" evidence="1">
    <location>
        <begin position="290"/>
        <end position="322"/>
    </location>
</feature>
<feature type="compositionally biased region" description="Basic residues" evidence="1">
    <location>
        <begin position="175"/>
        <end position="185"/>
    </location>
</feature>
<feature type="compositionally biased region" description="Basic residues" evidence="1">
    <location>
        <begin position="323"/>
        <end position="339"/>
    </location>
</feature>
<gene>
    <name evidence="2" type="ORF">POCTA_138.1.T0160097</name>
</gene>
<organism evidence="2 3">
    <name type="scientific">Paramecium octaurelia</name>
    <dbReference type="NCBI Taxonomy" id="43137"/>
    <lineage>
        <taxon>Eukaryota</taxon>
        <taxon>Sar</taxon>
        <taxon>Alveolata</taxon>
        <taxon>Ciliophora</taxon>
        <taxon>Intramacronucleata</taxon>
        <taxon>Oligohymenophorea</taxon>
        <taxon>Peniculida</taxon>
        <taxon>Parameciidae</taxon>
        <taxon>Paramecium</taxon>
    </lineage>
</organism>
<feature type="compositionally biased region" description="Basic and acidic residues" evidence="1">
    <location>
        <begin position="220"/>
        <end position="238"/>
    </location>
</feature>
<dbReference type="Proteomes" id="UP000683925">
    <property type="component" value="Unassembled WGS sequence"/>
</dbReference>
<proteinExistence type="predicted"/>
<feature type="compositionally biased region" description="Basic and acidic residues" evidence="1">
    <location>
        <begin position="192"/>
        <end position="211"/>
    </location>
</feature>
<keyword evidence="3" id="KW-1185">Reference proteome</keyword>
<sequence length="339" mass="41789">MAFMKNWDLITPYFYQFNIMKYREQKFDNWFVKRCYPSLLRDYETQLYIQYCLGKEIQKNLTDQEQMLRKRNLILLTRKILSAILGFKRHQPEQTQMDGNFQQDSFKRFNSVQEDDTPKFQNLSLISLISHTSQFSKKSDRQKESSDSSSDSSNHQHQKRQSSSESMKSRDLSTKQKHKSHHHRYNYNQKSSIDRYDKYKYEKSHNYDKSRQKQKYQNYKYERPRTSRRYYEDNDYSRSRGYNKRRSSSEGSQKSQDYRRKRQESVDSDKYKNNKYYSGFQFERRHSKTYKYDYEKSSKMQESKERSRSRQRNKSDSSDGYRRRSKSTHKSKKYYRKYQ</sequence>
<accession>A0A8S1STZ7</accession>
<comment type="caution">
    <text evidence="2">The sequence shown here is derived from an EMBL/GenBank/DDBJ whole genome shotgun (WGS) entry which is preliminary data.</text>
</comment>
<evidence type="ECO:0000313" key="2">
    <source>
        <dbReference type="EMBL" id="CAD8144335.1"/>
    </source>
</evidence>
<dbReference type="EMBL" id="CAJJDP010000016">
    <property type="protein sequence ID" value="CAD8144335.1"/>
    <property type="molecule type" value="Genomic_DNA"/>
</dbReference>
<feature type="compositionally biased region" description="Basic and acidic residues" evidence="1">
    <location>
        <begin position="263"/>
        <end position="272"/>
    </location>
</feature>
<evidence type="ECO:0000256" key="1">
    <source>
        <dbReference type="SAM" id="MobiDB-lite"/>
    </source>
</evidence>
<feature type="region of interest" description="Disordered" evidence="1">
    <location>
        <begin position="134"/>
        <end position="339"/>
    </location>
</feature>
<evidence type="ECO:0000313" key="3">
    <source>
        <dbReference type="Proteomes" id="UP000683925"/>
    </source>
</evidence>